<dbReference type="EMBL" id="NKHZ01000018">
    <property type="protein sequence ID" value="PNS20686.1"/>
    <property type="molecule type" value="Genomic_DNA"/>
</dbReference>
<organism evidence="2 3">
    <name type="scientific">Sphaceloma murrayae</name>
    <dbReference type="NCBI Taxonomy" id="2082308"/>
    <lineage>
        <taxon>Eukaryota</taxon>
        <taxon>Fungi</taxon>
        <taxon>Dikarya</taxon>
        <taxon>Ascomycota</taxon>
        <taxon>Pezizomycotina</taxon>
        <taxon>Dothideomycetes</taxon>
        <taxon>Dothideomycetidae</taxon>
        <taxon>Myriangiales</taxon>
        <taxon>Elsinoaceae</taxon>
        <taxon>Sphaceloma</taxon>
    </lineage>
</organism>
<dbReference type="Gene3D" id="1.25.40.10">
    <property type="entry name" value="Tetratricopeptide repeat domain"/>
    <property type="match status" value="2"/>
</dbReference>
<evidence type="ECO:0000313" key="3">
    <source>
        <dbReference type="Proteomes" id="UP000243797"/>
    </source>
</evidence>
<dbReference type="InParanoid" id="A0A2K1R089"/>
<dbReference type="STRING" id="2082308.A0A2K1R089"/>
<sequence length="657" mass="73198">MILADLLERALALGVDTSEMVTEGEISACLRALGQSGRSSEARDIVFAKSLQTVHDEDGTDSSSGSPTTLPLPDFDFNKAIYTVTYGFASDNAESEILRTIEMCSQVGKPFEESSTLTALVCYYYLHAKNAGNAKKWYGMHQQARSNLQAGETDYVKSLSGFQLFKKLFDFCIDTDDRAWGHQLAADVLNVLDPQRSKRLLLLWAAGTGKGCEEIDRMIGLMQQSHGFHFDVQTVNLLIEFALKQKNAYMAEKFFNLGIAKGVQLNARTYIMQVEYRCSVNDVDGALRAYDTMRKETFPKEGEETKAVNRLVRAMCGTRVHDFESIMNVAADLTDAGAPFDAETVSTLAILHLSRGELDDTEDLLNTHAFQYSVAQRQGVLQSLIDFCLDPVNSSELVWGTYQLVQKTFDDMNRDQRTKLMQEMMRRGLGHLAVQIFEHMRLHTREDTLPLMETYIECLHGITRLNDRDSFNALYNLLKLDTSIEPNTALHNALMQACIACGEASQALSFWNRIIASSEGPDMVSINLVLLACQDAPSGDELAVEIHSRLEVSGFEMHPGYYAWLLAAIGAHGRTGETINVMERLYAVKGLAPTMDMIGSLLNVTGSPEAQQVILEWAKQRVPVVHSQLERNSLGEDVLGRRKFRGVSRKGDVHILA</sequence>
<evidence type="ECO:0000313" key="2">
    <source>
        <dbReference type="EMBL" id="PNS20686.1"/>
    </source>
</evidence>
<dbReference type="OrthoDB" id="185373at2759"/>
<keyword evidence="1" id="KW-0677">Repeat</keyword>
<dbReference type="AlphaFoldDB" id="A0A2K1R089"/>
<proteinExistence type="predicted"/>
<comment type="caution">
    <text evidence="2">The sequence shown here is derived from an EMBL/GenBank/DDBJ whole genome shotgun (WGS) entry which is preliminary data.</text>
</comment>
<protein>
    <submittedName>
        <fullName evidence="2">DNA repair protein rhp54</fullName>
    </submittedName>
</protein>
<reference evidence="2 3" key="1">
    <citation type="submission" date="2017-06" db="EMBL/GenBank/DDBJ databases">
        <title>Draft genome sequence of a variant of Elsinoe murrayae.</title>
        <authorList>
            <person name="Cheng Q."/>
        </authorList>
    </citation>
    <scope>NUCLEOTIDE SEQUENCE [LARGE SCALE GENOMIC DNA]</scope>
    <source>
        <strain evidence="2 3">CQ-2017a</strain>
    </source>
</reference>
<accession>A0A2K1R089</accession>
<keyword evidence="3" id="KW-1185">Reference proteome</keyword>
<gene>
    <name evidence="2" type="ORF">CAC42_2931</name>
</gene>
<dbReference type="Proteomes" id="UP000243797">
    <property type="component" value="Unassembled WGS sequence"/>
</dbReference>
<dbReference type="InterPro" id="IPR011990">
    <property type="entry name" value="TPR-like_helical_dom_sf"/>
</dbReference>
<dbReference type="PANTHER" id="PTHR47447">
    <property type="entry name" value="OS03G0856100 PROTEIN"/>
    <property type="match status" value="1"/>
</dbReference>
<name>A0A2K1R089_9PEZI</name>
<evidence type="ECO:0000256" key="1">
    <source>
        <dbReference type="ARBA" id="ARBA00022737"/>
    </source>
</evidence>
<dbReference type="PANTHER" id="PTHR47447:SF23">
    <property type="entry name" value="PENTACOTRIPEPTIDE-REPEAT REGION OF PRORP DOMAIN-CONTAINING PROTEIN"/>
    <property type="match status" value="1"/>
</dbReference>